<evidence type="ECO:0000313" key="1">
    <source>
        <dbReference type="EMBL" id="CAG8709858.1"/>
    </source>
</evidence>
<evidence type="ECO:0000313" key="2">
    <source>
        <dbReference type="Proteomes" id="UP000789920"/>
    </source>
</evidence>
<comment type="caution">
    <text evidence="1">The sequence shown here is derived from an EMBL/GenBank/DDBJ whole genome shotgun (WGS) entry which is preliminary data.</text>
</comment>
<protein>
    <submittedName>
        <fullName evidence="1">15377_t:CDS:1</fullName>
    </submittedName>
</protein>
<organism evidence="1 2">
    <name type="scientific">Racocetra persica</name>
    <dbReference type="NCBI Taxonomy" id="160502"/>
    <lineage>
        <taxon>Eukaryota</taxon>
        <taxon>Fungi</taxon>
        <taxon>Fungi incertae sedis</taxon>
        <taxon>Mucoromycota</taxon>
        <taxon>Glomeromycotina</taxon>
        <taxon>Glomeromycetes</taxon>
        <taxon>Diversisporales</taxon>
        <taxon>Gigasporaceae</taxon>
        <taxon>Racocetra</taxon>
    </lineage>
</organism>
<sequence length="105" mass="12314">RGGFFSLFGGNDYDQAKKRLNIREYKVFLKKRDFQNYDTKFFGALLPLLNDKRKEANVPKGQIPVPNALKGIIKQEYFTMFTPAKKEPSTEKSEAEWTSQYQWEP</sequence>
<dbReference type="Proteomes" id="UP000789920">
    <property type="component" value="Unassembled WGS sequence"/>
</dbReference>
<gene>
    <name evidence="1" type="ORF">RPERSI_LOCUS10461</name>
</gene>
<keyword evidence="2" id="KW-1185">Reference proteome</keyword>
<reference evidence="1" key="1">
    <citation type="submission" date="2021-06" db="EMBL/GenBank/DDBJ databases">
        <authorList>
            <person name="Kallberg Y."/>
            <person name="Tangrot J."/>
            <person name="Rosling A."/>
        </authorList>
    </citation>
    <scope>NUCLEOTIDE SEQUENCE</scope>
    <source>
        <strain evidence="1">MA461A</strain>
    </source>
</reference>
<proteinExistence type="predicted"/>
<name>A0ACA9PI32_9GLOM</name>
<dbReference type="EMBL" id="CAJVQC010020712">
    <property type="protein sequence ID" value="CAG8709858.1"/>
    <property type="molecule type" value="Genomic_DNA"/>
</dbReference>
<accession>A0ACA9PI32</accession>
<feature type="non-terminal residue" evidence="1">
    <location>
        <position position="1"/>
    </location>
</feature>